<reference evidence="3" key="1">
    <citation type="submission" date="2021-02" db="EMBL/GenBank/DDBJ databases">
        <authorList>
            <person name="Dougan E. K."/>
            <person name="Rhodes N."/>
            <person name="Thang M."/>
            <person name="Chan C."/>
        </authorList>
    </citation>
    <scope>NUCLEOTIDE SEQUENCE</scope>
</reference>
<proteinExistence type="predicted"/>
<keyword evidence="4" id="KW-1185">Reference proteome</keyword>
<evidence type="ECO:0000313" key="4">
    <source>
        <dbReference type="Proteomes" id="UP000654075"/>
    </source>
</evidence>
<evidence type="ECO:0000313" key="2">
    <source>
        <dbReference type="EMBL" id="CAE8591745.1"/>
    </source>
</evidence>
<feature type="region of interest" description="Disordered" evidence="1">
    <location>
        <begin position="1"/>
        <end position="92"/>
    </location>
</feature>
<dbReference type="Proteomes" id="UP000654075">
    <property type="component" value="Unassembled WGS sequence"/>
</dbReference>
<dbReference type="EMBL" id="CAJNNV010005176">
    <property type="protein sequence ID" value="CAE8591745.1"/>
    <property type="molecule type" value="Genomic_DNA"/>
</dbReference>
<protein>
    <submittedName>
        <fullName evidence="3">Uncharacterized protein</fullName>
    </submittedName>
</protein>
<feature type="compositionally biased region" description="Basic and acidic residues" evidence="1">
    <location>
        <begin position="11"/>
        <end position="39"/>
    </location>
</feature>
<evidence type="ECO:0000313" key="3">
    <source>
        <dbReference type="EMBL" id="CAE8639206.1"/>
    </source>
</evidence>
<dbReference type="EMBL" id="CAJNNV010032182">
    <property type="protein sequence ID" value="CAE8639206.1"/>
    <property type="molecule type" value="Genomic_DNA"/>
</dbReference>
<evidence type="ECO:0000256" key="1">
    <source>
        <dbReference type="SAM" id="MobiDB-lite"/>
    </source>
</evidence>
<name>A0A813HNA7_POLGL</name>
<feature type="compositionally biased region" description="Basic and acidic residues" evidence="1">
    <location>
        <begin position="57"/>
        <end position="92"/>
    </location>
</feature>
<feature type="compositionally biased region" description="Acidic residues" evidence="1">
    <location>
        <begin position="46"/>
        <end position="56"/>
    </location>
</feature>
<sequence length="92" mass="10515">EQNEVGNTVADVKEEQKTGGDNAEESKSAQEREFHDLLSRRKAMFGEEDEEDEEALEEKKIRDAEKARKGAKDSKDREGKDKREDKTETGED</sequence>
<comment type="caution">
    <text evidence="3">The sequence shown here is derived from an EMBL/GenBank/DDBJ whole genome shotgun (WGS) entry which is preliminary data.</text>
</comment>
<feature type="non-terminal residue" evidence="3">
    <location>
        <position position="92"/>
    </location>
</feature>
<gene>
    <name evidence="2" type="ORF">PGLA1383_LOCUS10410</name>
    <name evidence="3" type="ORF">PGLA1383_LOCUS54252</name>
</gene>
<accession>A0A813HNA7</accession>
<feature type="non-terminal residue" evidence="3">
    <location>
        <position position="1"/>
    </location>
</feature>
<dbReference type="AlphaFoldDB" id="A0A813HNA7"/>
<organism evidence="3 4">
    <name type="scientific">Polarella glacialis</name>
    <name type="common">Dinoflagellate</name>
    <dbReference type="NCBI Taxonomy" id="89957"/>
    <lineage>
        <taxon>Eukaryota</taxon>
        <taxon>Sar</taxon>
        <taxon>Alveolata</taxon>
        <taxon>Dinophyceae</taxon>
        <taxon>Suessiales</taxon>
        <taxon>Suessiaceae</taxon>
        <taxon>Polarella</taxon>
    </lineage>
</organism>